<proteinExistence type="predicted"/>
<keyword evidence="1" id="KW-0812">Transmembrane</keyword>
<evidence type="ECO:0000313" key="2">
    <source>
        <dbReference type="EMBL" id="PVH26627.1"/>
    </source>
</evidence>
<keyword evidence="1" id="KW-1133">Transmembrane helix</keyword>
<reference evidence="2 3" key="1">
    <citation type="submission" date="2018-04" db="EMBL/GenBank/DDBJ databases">
        <title>Sphingobacterium cortibacter sp. nov.</title>
        <authorList>
            <person name="Li Y."/>
        </authorList>
    </citation>
    <scope>NUCLEOTIDE SEQUENCE [LARGE SCALE GENOMIC DNA]</scope>
    <source>
        <strain evidence="2 3">2c-3</strain>
    </source>
</reference>
<dbReference type="Proteomes" id="UP000245627">
    <property type="component" value="Unassembled WGS sequence"/>
</dbReference>
<dbReference type="EMBL" id="QDKG01000001">
    <property type="protein sequence ID" value="PVH26627.1"/>
    <property type="molecule type" value="Genomic_DNA"/>
</dbReference>
<gene>
    <name evidence="2" type="ORF">DC487_03175</name>
</gene>
<evidence type="ECO:0000256" key="1">
    <source>
        <dbReference type="SAM" id="Phobius"/>
    </source>
</evidence>
<evidence type="ECO:0000313" key="3">
    <source>
        <dbReference type="Proteomes" id="UP000245627"/>
    </source>
</evidence>
<feature type="transmembrane region" description="Helical" evidence="1">
    <location>
        <begin position="50"/>
        <end position="67"/>
    </location>
</feature>
<keyword evidence="3" id="KW-1185">Reference proteome</keyword>
<comment type="caution">
    <text evidence="2">The sequence shown here is derived from an EMBL/GenBank/DDBJ whole genome shotgun (WGS) entry which is preliminary data.</text>
</comment>
<dbReference type="OrthoDB" id="582675at2"/>
<feature type="transmembrane region" description="Helical" evidence="1">
    <location>
        <begin position="17"/>
        <end position="38"/>
    </location>
</feature>
<name>A0A2T8HMG7_9SPHI</name>
<sequence>MEQPILFEESTKPYKGIILLLMISYLLLIYGVVRQVLYGIPLGNKPLTDVHLIIFTICLGISIFLFSRMRTTLKITEEGFYLRTIPLISGDLNRWHRLKEIRIEKYSPIQEHLGFGFRDMNSQTSYLAGGQPGVKLEFRNGDKVLLAARDQEKLISILNKLKLIVPDYDQHAVN</sequence>
<protein>
    <submittedName>
        <fullName evidence="2">Uncharacterized protein</fullName>
    </submittedName>
</protein>
<accession>A0A2T8HMG7</accession>
<organism evidence="2 3">
    <name type="scientific">Sphingobacterium corticibacter</name>
    <dbReference type="NCBI Taxonomy" id="2171749"/>
    <lineage>
        <taxon>Bacteria</taxon>
        <taxon>Pseudomonadati</taxon>
        <taxon>Bacteroidota</taxon>
        <taxon>Sphingobacteriia</taxon>
        <taxon>Sphingobacteriales</taxon>
        <taxon>Sphingobacteriaceae</taxon>
        <taxon>Sphingobacterium</taxon>
    </lineage>
</organism>
<dbReference type="RefSeq" id="WP_116774485.1">
    <property type="nucleotide sequence ID" value="NZ_QDKG01000001.1"/>
</dbReference>
<dbReference type="AlphaFoldDB" id="A0A2T8HMG7"/>
<keyword evidence="1" id="KW-0472">Membrane</keyword>